<comment type="caution">
    <text evidence="6">The sequence shown here is derived from an EMBL/GenBank/DDBJ whole genome shotgun (WGS) entry which is preliminary data.</text>
</comment>
<keyword evidence="7" id="KW-1185">Reference proteome</keyword>
<dbReference type="EMBL" id="PGGO01000087">
    <property type="protein sequence ID" value="PSH54471.1"/>
    <property type="molecule type" value="Genomic_DNA"/>
</dbReference>
<dbReference type="GO" id="GO:0010038">
    <property type="term" value="P:response to metal ion"/>
    <property type="evidence" value="ECO:0007669"/>
    <property type="project" value="InterPro"/>
</dbReference>
<evidence type="ECO:0000313" key="7">
    <source>
        <dbReference type="Proteomes" id="UP000241444"/>
    </source>
</evidence>
<dbReference type="InterPro" id="IPR007719">
    <property type="entry name" value="PCS_N"/>
</dbReference>
<sequence>MKRLLIFGALLCAALVAGTVFLVTGQTAVSPAAIETSVIRTPVLIDRAWRLPAAATYQSRISWQSNGSRCGPASLANAFRSLGEEETTEAAVLDGTHKCWTGYCIMGLTLDELAEVGRQHTGRKVSVLRDLTPDEFRQHMMHANDTNRRYIVNFTREKVFGDGAGHHSPIGGYLEAEDMVFVLDVNENFRPWLIERERLFSAVDTFDGDRKRGLLLIE</sequence>
<dbReference type="InterPro" id="IPR038156">
    <property type="entry name" value="PCS_N_sf"/>
</dbReference>
<keyword evidence="2" id="KW-0104">Cadmium</keyword>
<dbReference type="Proteomes" id="UP000241444">
    <property type="component" value="Unassembled WGS sequence"/>
</dbReference>
<evidence type="ECO:0000256" key="3">
    <source>
        <dbReference type="ARBA" id="ARBA00022679"/>
    </source>
</evidence>
<dbReference type="GO" id="GO:0046872">
    <property type="term" value="F:metal ion binding"/>
    <property type="evidence" value="ECO:0007669"/>
    <property type="project" value="UniProtKB-KW"/>
</dbReference>
<gene>
    <name evidence="6" type="ORF">CU102_28760</name>
</gene>
<dbReference type="GO" id="GO:0046938">
    <property type="term" value="P:phytochelatin biosynthetic process"/>
    <property type="evidence" value="ECO:0007669"/>
    <property type="project" value="InterPro"/>
</dbReference>
<dbReference type="InterPro" id="IPR038765">
    <property type="entry name" value="Papain-like_cys_pep_sf"/>
</dbReference>
<dbReference type="SUPFAM" id="SSF54001">
    <property type="entry name" value="Cysteine proteinases"/>
    <property type="match status" value="1"/>
</dbReference>
<evidence type="ECO:0000313" key="6">
    <source>
        <dbReference type="EMBL" id="PSH54471.1"/>
    </source>
</evidence>
<dbReference type="PROSITE" id="PS51443">
    <property type="entry name" value="PCS"/>
    <property type="match status" value="1"/>
</dbReference>
<evidence type="ECO:0000256" key="1">
    <source>
        <dbReference type="ARBA" id="ARBA00012468"/>
    </source>
</evidence>
<proteinExistence type="predicted"/>
<reference evidence="7" key="1">
    <citation type="submission" date="2017-11" db="EMBL/GenBank/DDBJ databases">
        <authorList>
            <person name="Kuznetsova I."/>
            <person name="Sazanova A."/>
            <person name="Chirak E."/>
            <person name="Safronova V."/>
            <person name="Willems A."/>
        </authorList>
    </citation>
    <scope>NUCLEOTIDE SEQUENCE [LARGE SCALE GENOMIC DNA]</scope>
    <source>
        <strain evidence="7">STM 196</strain>
    </source>
</reference>
<dbReference type="InterPro" id="IPR040409">
    <property type="entry name" value="PCS-like"/>
</dbReference>
<organism evidence="6 7">
    <name type="scientific">Phyllobacterium brassicacearum</name>
    <dbReference type="NCBI Taxonomy" id="314235"/>
    <lineage>
        <taxon>Bacteria</taxon>
        <taxon>Pseudomonadati</taxon>
        <taxon>Pseudomonadota</taxon>
        <taxon>Alphaproteobacteria</taxon>
        <taxon>Hyphomicrobiales</taxon>
        <taxon>Phyllobacteriaceae</taxon>
        <taxon>Phyllobacterium</taxon>
    </lineage>
</organism>
<dbReference type="Pfam" id="PF05023">
    <property type="entry name" value="Phytochelatin"/>
    <property type="match status" value="1"/>
</dbReference>
<dbReference type="PANTHER" id="PTHR33447">
    <property type="entry name" value="GLUTATHIONE GAMMA-GLUTAMYLCYSTEINYLTRANSFERASE"/>
    <property type="match status" value="1"/>
</dbReference>
<evidence type="ECO:0000259" key="5">
    <source>
        <dbReference type="PROSITE" id="PS51443"/>
    </source>
</evidence>
<keyword evidence="3" id="KW-0808">Transferase</keyword>
<keyword evidence="4" id="KW-0479">Metal-binding</keyword>
<accession>A0A2P7AJT2</accession>
<dbReference type="GO" id="GO:0016756">
    <property type="term" value="F:glutathione gamma-glutamylcysteinyltransferase activity"/>
    <property type="evidence" value="ECO:0007669"/>
    <property type="project" value="UniProtKB-EC"/>
</dbReference>
<dbReference type="RefSeq" id="WP_106714418.1">
    <property type="nucleotide sequence ID" value="NZ_PGGO01000087.1"/>
</dbReference>
<dbReference type="OrthoDB" id="8219159at2"/>
<evidence type="ECO:0000256" key="2">
    <source>
        <dbReference type="ARBA" id="ARBA00022539"/>
    </source>
</evidence>
<feature type="domain" description="Peptidase C83" evidence="5">
    <location>
        <begin position="1"/>
        <end position="218"/>
    </location>
</feature>
<dbReference type="Gene3D" id="3.90.70.30">
    <property type="entry name" value="Phytochelatin synthase, N-terminal domain"/>
    <property type="match status" value="1"/>
</dbReference>
<dbReference type="EC" id="2.3.2.15" evidence="1"/>
<dbReference type="AlphaFoldDB" id="A0A2P7AJT2"/>
<evidence type="ECO:0000256" key="4">
    <source>
        <dbReference type="ARBA" id="ARBA00022723"/>
    </source>
</evidence>
<protein>
    <recommendedName>
        <fullName evidence="1">glutathione gamma-glutamylcysteinyltransferase</fullName>
        <ecNumber evidence="1">2.3.2.15</ecNumber>
    </recommendedName>
</protein>
<name>A0A2P7AJT2_9HYPH</name>